<reference evidence="2" key="1">
    <citation type="submission" date="2014-11" db="EMBL/GenBank/DDBJ databases">
        <authorList>
            <person name="Amaro Gonzalez C."/>
        </authorList>
    </citation>
    <scope>NUCLEOTIDE SEQUENCE</scope>
</reference>
<reference evidence="2" key="2">
    <citation type="journal article" date="2015" name="Fish Shellfish Immunol.">
        <title>Early steps in the European eel (Anguilla anguilla)-Vibrio vulnificus interaction in the gills: Role of the RtxA13 toxin.</title>
        <authorList>
            <person name="Callol A."/>
            <person name="Pajuelo D."/>
            <person name="Ebbesson L."/>
            <person name="Teles M."/>
            <person name="MacKenzie S."/>
            <person name="Amaro C."/>
        </authorList>
    </citation>
    <scope>NUCLEOTIDE SEQUENCE</scope>
</reference>
<dbReference type="EMBL" id="GBXM01013449">
    <property type="protein sequence ID" value="JAH95128.1"/>
    <property type="molecule type" value="Transcribed_RNA"/>
</dbReference>
<proteinExistence type="predicted"/>
<evidence type="ECO:0000313" key="2">
    <source>
        <dbReference type="EMBL" id="JAH95128.1"/>
    </source>
</evidence>
<protein>
    <submittedName>
        <fullName evidence="2">Uncharacterized protein</fullName>
    </submittedName>
</protein>
<dbReference type="AlphaFoldDB" id="A0A0E9X0A1"/>
<name>A0A0E9X0A1_ANGAN</name>
<accession>A0A0E9X0A1</accession>
<evidence type="ECO:0000256" key="1">
    <source>
        <dbReference type="SAM" id="MobiDB-lite"/>
    </source>
</evidence>
<feature type="region of interest" description="Disordered" evidence="1">
    <location>
        <begin position="58"/>
        <end position="78"/>
    </location>
</feature>
<sequence>MNSNILSLSINIFESRLLHQAKKDFKCTSQQRLCKLLNSSIFLFLILRRSLWHPAKNVRGRNNAKSHDLRKHARRLAD</sequence>
<organism evidence="2">
    <name type="scientific">Anguilla anguilla</name>
    <name type="common">European freshwater eel</name>
    <name type="synonym">Muraena anguilla</name>
    <dbReference type="NCBI Taxonomy" id="7936"/>
    <lineage>
        <taxon>Eukaryota</taxon>
        <taxon>Metazoa</taxon>
        <taxon>Chordata</taxon>
        <taxon>Craniata</taxon>
        <taxon>Vertebrata</taxon>
        <taxon>Euteleostomi</taxon>
        <taxon>Actinopterygii</taxon>
        <taxon>Neopterygii</taxon>
        <taxon>Teleostei</taxon>
        <taxon>Anguilliformes</taxon>
        <taxon>Anguillidae</taxon>
        <taxon>Anguilla</taxon>
    </lineage>
</organism>